<dbReference type="Pfam" id="PF02653">
    <property type="entry name" value="BPD_transp_2"/>
    <property type="match status" value="1"/>
</dbReference>
<dbReference type="CDD" id="cd06579">
    <property type="entry name" value="TM_PBP1_transp_AraH_like"/>
    <property type="match status" value="1"/>
</dbReference>
<protein>
    <submittedName>
        <fullName evidence="8">Ribose transport system permease protein RbsC</fullName>
    </submittedName>
</protein>
<evidence type="ECO:0000313" key="9">
    <source>
        <dbReference type="Proteomes" id="UP000051401"/>
    </source>
</evidence>
<keyword evidence="9" id="KW-1185">Reference proteome</keyword>
<feature type="transmembrane region" description="Helical" evidence="6">
    <location>
        <begin position="53"/>
        <end position="82"/>
    </location>
</feature>
<sequence length="315" mass="32074">MAVGAARLRYDAGQSGIWVILAAGFGFALLFLPDFRTFENLANILRQSAALGLIAVGQTFVVLLGMVDLSVGMTAGLVVVLSCWALDIYPALTVPVALAMILVGVSIGALNGALVRWLRLHPLILTFGMLSVLQGLIFTFTDRSVGRASDPLKELANGSLFGVPLSAILLVGLVLVTQAVLSRTRFGFHLLAAGGNADSARKAGINAGGLQVAAFAIAGGFAAVGGLVLAGRLGTGYPLAGVGLELDSIVAVVLGGAALSGGRGSVVNTLAGVLALTLVSNLLNLFGISAFVQMFAKGAIVVAAILVNQPRETAR</sequence>
<feature type="transmembrane region" description="Helical" evidence="6">
    <location>
        <begin position="88"/>
        <end position="110"/>
    </location>
</feature>
<evidence type="ECO:0000256" key="1">
    <source>
        <dbReference type="ARBA" id="ARBA00004651"/>
    </source>
</evidence>
<dbReference type="Proteomes" id="UP000325785">
    <property type="component" value="Chromosome"/>
</dbReference>
<comment type="subcellular location">
    <subcellularLocation>
        <location evidence="1">Cell membrane</location>
        <topology evidence="1">Multi-pass membrane protein</topology>
    </subcellularLocation>
</comment>
<dbReference type="PANTHER" id="PTHR32196">
    <property type="entry name" value="ABC TRANSPORTER PERMEASE PROTEIN YPHD-RELATED-RELATED"/>
    <property type="match status" value="1"/>
</dbReference>
<dbReference type="OrthoDB" id="6384190at2"/>
<dbReference type="AlphaFoldDB" id="A0A0T5PBR1"/>
<dbReference type="EMBL" id="LAXI01000003">
    <property type="protein sequence ID" value="KRS18525.1"/>
    <property type="molecule type" value="Genomic_DNA"/>
</dbReference>
<evidence type="ECO:0000256" key="2">
    <source>
        <dbReference type="ARBA" id="ARBA00022475"/>
    </source>
</evidence>
<dbReference type="KEGG" id="rid:RIdsm_01309"/>
<keyword evidence="5 6" id="KW-0472">Membrane</keyword>
<proteinExistence type="predicted"/>
<dbReference type="RefSeq" id="WP_057814655.1">
    <property type="nucleotide sequence ID" value="NZ_CP031598.1"/>
</dbReference>
<feature type="transmembrane region" description="Helical" evidence="6">
    <location>
        <begin position="122"/>
        <end position="141"/>
    </location>
</feature>
<evidence type="ECO:0000313" key="8">
    <source>
        <dbReference type="EMBL" id="QEW25522.1"/>
    </source>
</evidence>
<dbReference type="GO" id="GO:0022857">
    <property type="term" value="F:transmembrane transporter activity"/>
    <property type="evidence" value="ECO:0007669"/>
    <property type="project" value="InterPro"/>
</dbReference>
<keyword evidence="3 6" id="KW-0812">Transmembrane</keyword>
<dbReference type="Proteomes" id="UP000051401">
    <property type="component" value="Unassembled WGS sequence"/>
</dbReference>
<dbReference type="GO" id="GO:0005886">
    <property type="term" value="C:plasma membrane"/>
    <property type="evidence" value="ECO:0007669"/>
    <property type="project" value="UniProtKB-SubCell"/>
</dbReference>
<evidence type="ECO:0000313" key="7">
    <source>
        <dbReference type="EMBL" id="KRS18525.1"/>
    </source>
</evidence>
<reference evidence="7 9" key="1">
    <citation type="submission" date="2015-04" db="EMBL/GenBank/DDBJ databases">
        <title>The draft genome sequence of Roseovarius indicus B108T.</title>
        <authorList>
            <person name="Li G."/>
            <person name="Lai Q."/>
            <person name="Shao Z."/>
            <person name="Yan P."/>
        </authorList>
    </citation>
    <scope>NUCLEOTIDE SEQUENCE [LARGE SCALE GENOMIC DNA]</scope>
    <source>
        <strain evidence="7 9">B108</strain>
    </source>
</reference>
<evidence type="ECO:0000256" key="6">
    <source>
        <dbReference type="SAM" id="Phobius"/>
    </source>
</evidence>
<gene>
    <name evidence="8" type="primary">rbsC_1</name>
    <name evidence="8" type="ORF">RIdsm_01309</name>
    <name evidence="7" type="ORF">XM52_06890</name>
</gene>
<accession>A0A0T5PBR1</accession>
<keyword evidence="2" id="KW-1003">Cell membrane</keyword>
<reference evidence="8 10" key="2">
    <citation type="submission" date="2018-08" db="EMBL/GenBank/DDBJ databases">
        <title>Genetic Globetrotter - A new plasmid hitch-hiking vast phylogenetic and geographic distances.</title>
        <authorList>
            <person name="Vollmers J."/>
            <person name="Petersen J."/>
        </authorList>
    </citation>
    <scope>NUCLEOTIDE SEQUENCE [LARGE SCALE GENOMIC DNA]</scope>
    <source>
        <strain evidence="8 10">DSM 26383</strain>
    </source>
</reference>
<organism evidence="7 9">
    <name type="scientific">Roseovarius indicus</name>
    <dbReference type="NCBI Taxonomy" id="540747"/>
    <lineage>
        <taxon>Bacteria</taxon>
        <taxon>Pseudomonadati</taxon>
        <taxon>Pseudomonadota</taxon>
        <taxon>Alphaproteobacteria</taxon>
        <taxon>Rhodobacterales</taxon>
        <taxon>Roseobacteraceae</taxon>
        <taxon>Roseovarius</taxon>
    </lineage>
</organism>
<evidence type="ECO:0000313" key="10">
    <source>
        <dbReference type="Proteomes" id="UP000325785"/>
    </source>
</evidence>
<feature type="transmembrane region" description="Helical" evidence="6">
    <location>
        <begin position="12"/>
        <end position="32"/>
    </location>
</feature>
<evidence type="ECO:0000256" key="4">
    <source>
        <dbReference type="ARBA" id="ARBA00022989"/>
    </source>
</evidence>
<feature type="transmembrane region" description="Helical" evidence="6">
    <location>
        <begin position="161"/>
        <end position="181"/>
    </location>
</feature>
<feature type="transmembrane region" description="Helical" evidence="6">
    <location>
        <begin position="210"/>
        <end position="231"/>
    </location>
</feature>
<feature type="transmembrane region" description="Helical" evidence="6">
    <location>
        <begin position="290"/>
        <end position="307"/>
    </location>
</feature>
<dbReference type="PATRIC" id="fig|540747.5.peg.3740"/>
<dbReference type="STRING" id="540747.SAMN04488031_104237"/>
<dbReference type="EMBL" id="CP031598">
    <property type="protein sequence ID" value="QEW25522.1"/>
    <property type="molecule type" value="Genomic_DNA"/>
</dbReference>
<name>A0A0T5PBR1_9RHOB</name>
<dbReference type="InterPro" id="IPR001851">
    <property type="entry name" value="ABC_transp_permease"/>
</dbReference>
<evidence type="ECO:0000256" key="3">
    <source>
        <dbReference type="ARBA" id="ARBA00022692"/>
    </source>
</evidence>
<keyword evidence="4 6" id="KW-1133">Transmembrane helix</keyword>
<evidence type="ECO:0000256" key="5">
    <source>
        <dbReference type="ARBA" id="ARBA00023136"/>
    </source>
</evidence>